<feature type="coiled-coil region" evidence="6">
    <location>
        <begin position="126"/>
        <end position="167"/>
    </location>
</feature>
<evidence type="ECO:0000256" key="8">
    <source>
        <dbReference type="SAM" id="SignalP"/>
    </source>
</evidence>
<evidence type="ECO:0000256" key="6">
    <source>
        <dbReference type="SAM" id="Coils"/>
    </source>
</evidence>
<organism evidence="10 11">
    <name type="scientific">Motilimonas pumila</name>
    <dbReference type="NCBI Taxonomy" id="2303987"/>
    <lineage>
        <taxon>Bacteria</taxon>
        <taxon>Pseudomonadati</taxon>
        <taxon>Pseudomonadota</taxon>
        <taxon>Gammaproteobacteria</taxon>
        <taxon>Alteromonadales</taxon>
        <taxon>Alteromonadales genera incertae sedis</taxon>
        <taxon>Motilimonas</taxon>
    </lineage>
</organism>
<keyword evidence="3 8" id="KW-0732">Signal</keyword>
<keyword evidence="6" id="KW-0175">Coiled coil</keyword>
<dbReference type="NCBIfam" id="TIGR04211">
    <property type="entry name" value="SH3_and_anchor"/>
    <property type="match status" value="1"/>
</dbReference>
<dbReference type="OrthoDB" id="9790951at2"/>
<dbReference type="EMBL" id="QZCH01000029">
    <property type="protein sequence ID" value="RJG40089.1"/>
    <property type="molecule type" value="Genomic_DNA"/>
</dbReference>
<evidence type="ECO:0000256" key="1">
    <source>
        <dbReference type="ARBA" id="ARBA00004167"/>
    </source>
</evidence>
<dbReference type="RefSeq" id="WP_119912032.1">
    <property type="nucleotide sequence ID" value="NZ_QZCH01000029.1"/>
</dbReference>
<evidence type="ECO:0000256" key="7">
    <source>
        <dbReference type="SAM" id="Phobius"/>
    </source>
</evidence>
<evidence type="ECO:0000256" key="5">
    <source>
        <dbReference type="ARBA" id="ARBA00023136"/>
    </source>
</evidence>
<dbReference type="Pfam" id="PF08239">
    <property type="entry name" value="SH3_3"/>
    <property type="match status" value="1"/>
</dbReference>
<dbReference type="PROSITE" id="PS51781">
    <property type="entry name" value="SH3B"/>
    <property type="match status" value="1"/>
</dbReference>
<reference evidence="10 11" key="2">
    <citation type="submission" date="2019-01" db="EMBL/GenBank/DDBJ databases">
        <title>Motilimonas pumilus sp. nov., isolated from the gut of sea cucumber (Apostichopus japonicus).</title>
        <authorList>
            <person name="Wang F.-Q."/>
            <person name="Ren L.-H."/>
            <person name="Lin Y.-W."/>
            <person name="Sun G.-H."/>
            <person name="Du Z.-J."/>
            <person name="Zhao J.-X."/>
            <person name="Liu X.-J."/>
            <person name="Liu L.-J."/>
        </authorList>
    </citation>
    <scope>NUCLEOTIDE SEQUENCE [LARGE SCALE GENOMIC DNA]</scope>
    <source>
        <strain evidence="10 11">PLHSC7-2</strain>
    </source>
</reference>
<evidence type="ECO:0000259" key="9">
    <source>
        <dbReference type="PROSITE" id="PS51781"/>
    </source>
</evidence>
<dbReference type="InterPro" id="IPR016476">
    <property type="entry name" value="SH3_dom_pro"/>
</dbReference>
<dbReference type="Gene3D" id="2.30.30.40">
    <property type="entry name" value="SH3 Domains"/>
    <property type="match status" value="1"/>
</dbReference>
<gene>
    <name evidence="10" type="ORF">D1Z90_17200</name>
</gene>
<dbReference type="PIRSF" id="PIRSF006158">
    <property type="entry name" value="UCP006158_SH3"/>
    <property type="match status" value="1"/>
</dbReference>
<feature type="chain" id="PRO_5019145373" evidence="8">
    <location>
        <begin position="23"/>
        <end position="204"/>
    </location>
</feature>
<dbReference type="InterPro" id="IPR003646">
    <property type="entry name" value="SH3-like_bac-type"/>
</dbReference>
<reference evidence="10 11" key="1">
    <citation type="submission" date="2018-09" db="EMBL/GenBank/DDBJ databases">
        <authorList>
            <person name="Wang F."/>
        </authorList>
    </citation>
    <scope>NUCLEOTIDE SEQUENCE [LARGE SCALE GENOMIC DNA]</scope>
    <source>
        <strain evidence="10 11">PLHSC7-2</strain>
    </source>
</reference>
<feature type="signal peptide" evidence="8">
    <location>
        <begin position="1"/>
        <end position="22"/>
    </location>
</feature>
<comment type="subcellular location">
    <subcellularLocation>
        <location evidence="1">Membrane</location>
        <topology evidence="1">Single-pass membrane protein</topology>
    </subcellularLocation>
</comment>
<keyword evidence="5 7" id="KW-0472">Membrane</keyword>
<proteinExistence type="predicted"/>
<dbReference type="GO" id="GO:0016020">
    <property type="term" value="C:membrane"/>
    <property type="evidence" value="ECO:0007669"/>
    <property type="project" value="UniProtKB-SubCell"/>
</dbReference>
<name>A0A418YAT4_9GAMM</name>
<keyword evidence="2 7" id="KW-0812">Transmembrane</keyword>
<evidence type="ECO:0000256" key="3">
    <source>
        <dbReference type="ARBA" id="ARBA00022729"/>
    </source>
</evidence>
<comment type="caution">
    <text evidence="10">The sequence shown here is derived from an EMBL/GenBank/DDBJ whole genome shotgun (WGS) entry which is preliminary data.</text>
</comment>
<feature type="transmembrane region" description="Helical" evidence="7">
    <location>
        <begin position="172"/>
        <end position="193"/>
    </location>
</feature>
<accession>A0A418YAT4</accession>
<keyword evidence="11" id="KW-1185">Reference proteome</keyword>
<evidence type="ECO:0000256" key="2">
    <source>
        <dbReference type="ARBA" id="ARBA00022692"/>
    </source>
</evidence>
<dbReference type="AlphaFoldDB" id="A0A418YAT4"/>
<evidence type="ECO:0000313" key="10">
    <source>
        <dbReference type="EMBL" id="RJG40089.1"/>
    </source>
</evidence>
<keyword evidence="4 7" id="KW-1133">Transmembrane helix</keyword>
<dbReference type="Proteomes" id="UP000283255">
    <property type="component" value="Unassembled WGS sequence"/>
</dbReference>
<evidence type="ECO:0000313" key="11">
    <source>
        <dbReference type="Proteomes" id="UP000283255"/>
    </source>
</evidence>
<protein>
    <submittedName>
        <fullName evidence="10">TIGR04211 family SH3 domain-containing protein</fullName>
    </submittedName>
</protein>
<evidence type="ECO:0000256" key="4">
    <source>
        <dbReference type="ARBA" id="ARBA00022989"/>
    </source>
</evidence>
<feature type="domain" description="SH3b" evidence="9">
    <location>
        <begin position="15"/>
        <end position="88"/>
    </location>
</feature>
<sequence length="204" mass="22922">MKILTSLFTFTTLLLSSYSVTAADRFISDELFVYFHSGPSAQYRILGSVNAGTKVQVKQYDTNTGFAQIEDERGRVGWVETKYVQEQEPALKQLPKVIAELEQTQATLANIEQSNNQVLIGKDQALSEQNNTITALMSEKQTLTDEIIQLKADNAQLQTQLDNQSEDVQMRWLSYGGAVLGAGVFIGFIIPFLPRRKRKDPNWV</sequence>
<dbReference type="SMART" id="SM00287">
    <property type="entry name" value="SH3b"/>
    <property type="match status" value="1"/>
</dbReference>